<keyword evidence="5" id="KW-1185">Reference proteome</keyword>
<gene>
    <name evidence="4" type="ORF">C468_01010</name>
</gene>
<dbReference type="Proteomes" id="UP000011546">
    <property type="component" value="Unassembled WGS sequence"/>
</dbReference>
<dbReference type="PANTHER" id="PTHR38015">
    <property type="entry name" value="BLR6086 PROTEIN"/>
    <property type="match status" value="1"/>
</dbReference>
<dbReference type="PATRIC" id="fig|1230456.3.peg.187"/>
<dbReference type="InterPro" id="IPR013328">
    <property type="entry name" value="6PGD_dom2"/>
</dbReference>
<name>M0PJ33_9EURY</name>
<proteinExistence type="predicted"/>
<dbReference type="EMBL" id="AOJH01000006">
    <property type="protein sequence ID" value="EMA70071.1"/>
    <property type="molecule type" value="Genomic_DNA"/>
</dbReference>
<evidence type="ECO:0000259" key="2">
    <source>
        <dbReference type="Pfam" id="PF01210"/>
    </source>
</evidence>
<dbReference type="PANTHER" id="PTHR38015:SF1">
    <property type="entry name" value="OPINE DEHYDROGENASE DOMAIN-CONTAINING PROTEIN"/>
    <property type="match status" value="1"/>
</dbReference>
<protein>
    <submittedName>
        <fullName evidence="4">NAD/NADP octopine/nopaline dehydrogenase</fullName>
    </submittedName>
</protein>
<dbReference type="SUPFAM" id="SSF48179">
    <property type="entry name" value="6-phosphogluconate dehydrogenase C-terminal domain-like"/>
    <property type="match status" value="1"/>
</dbReference>
<evidence type="ECO:0000313" key="4">
    <source>
        <dbReference type="EMBL" id="EMA70071.1"/>
    </source>
</evidence>
<reference evidence="4 5" key="1">
    <citation type="journal article" date="2014" name="PLoS Genet.">
        <title>Phylogenetically driven sequencing of extremely halophilic archaea reveals strategies for static and dynamic osmo-response.</title>
        <authorList>
            <person name="Becker E.A."/>
            <person name="Seitzer P.M."/>
            <person name="Tritt A."/>
            <person name="Larsen D."/>
            <person name="Krusor M."/>
            <person name="Yao A.I."/>
            <person name="Wu D."/>
            <person name="Madern D."/>
            <person name="Eisen J.A."/>
            <person name="Darling A.E."/>
            <person name="Facciotti M.T."/>
        </authorList>
    </citation>
    <scope>NUCLEOTIDE SEQUENCE [LARGE SCALE GENOMIC DNA]</scope>
    <source>
        <strain evidence="4 5">JCM 14978</strain>
    </source>
</reference>
<dbReference type="STRING" id="1230456.C468_01010"/>
<feature type="domain" description="Opine dehydrogenase" evidence="3">
    <location>
        <begin position="181"/>
        <end position="330"/>
    </location>
</feature>
<feature type="domain" description="Glycerol-3-phosphate dehydrogenase NAD-dependent N-terminal" evidence="2">
    <location>
        <begin position="1"/>
        <end position="95"/>
    </location>
</feature>
<dbReference type="GO" id="GO:0051287">
    <property type="term" value="F:NAD binding"/>
    <property type="evidence" value="ECO:0007669"/>
    <property type="project" value="InterPro"/>
</dbReference>
<dbReference type="GO" id="GO:0016616">
    <property type="term" value="F:oxidoreductase activity, acting on the CH-OH group of donors, NAD or NADP as acceptor"/>
    <property type="evidence" value="ECO:0007669"/>
    <property type="project" value="InterPro"/>
</dbReference>
<organism evidence="4 5">
    <name type="scientific">Halorubrum kocurii JCM 14978</name>
    <dbReference type="NCBI Taxonomy" id="1230456"/>
    <lineage>
        <taxon>Archaea</taxon>
        <taxon>Methanobacteriati</taxon>
        <taxon>Methanobacteriota</taxon>
        <taxon>Stenosarchaea group</taxon>
        <taxon>Halobacteria</taxon>
        <taxon>Halobacteriales</taxon>
        <taxon>Haloferacaceae</taxon>
        <taxon>Halorubrum</taxon>
    </lineage>
</organism>
<sequence>MLGGGNGGFAAAAHLSTLGHTPQLYNRSKETIAAIQREGGIRYSGVLSEGEGFATVPVVTTDLGQALDGADLVMVCLPANALAPLADQLATHLNGVRPILLNPGGTGGALVVRRVLREAGRSPLPPVAQTNTLTYICRKRSDEHVHISSLVENVRCAAVPSSDQPSVIETVRELYPSIQPVSDVLHAGLSNVNAVLHAPGAVLSAAWIEHSDGDFRFYYDAGTPAVANVMADIDEERLAIADALALDVEPFPRMFADIGSTTEAAGKSGSFLRMLRESEPNKSIKAPSSVDHRYFHEDFPFGVVPMSALGRYAGVATPVMDSLITIAASLTETDFWTVGWTEDDLGLNDDGSETDRSDRV</sequence>
<dbReference type="InterPro" id="IPR003421">
    <property type="entry name" value="Opine_DH"/>
</dbReference>
<evidence type="ECO:0000256" key="1">
    <source>
        <dbReference type="ARBA" id="ARBA00023002"/>
    </source>
</evidence>
<dbReference type="AlphaFoldDB" id="M0PJ33"/>
<dbReference type="InterPro" id="IPR011128">
    <property type="entry name" value="G3P_DH_NAD-dep_N"/>
</dbReference>
<keyword evidence="1" id="KW-0560">Oxidoreductase</keyword>
<dbReference type="Pfam" id="PF02317">
    <property type="entry name" value="Octopine_DH"/>
    <property type="match status" value="1"/>
</dbReference>
<evidence type="ECO:0000313" key="5">
    <source>
        <dbReference type="Proteomes" id="UP000011546"/>
    </source>
</evidence>
<comment type="caution">
    <text evidence="4">The sequence shown here is derived from an EMBL/GenBank/DDBJ whole genome shotgun (WGS) entry which is preliminary data.</text>
</comment>
<dbReference type="InterPro" id="IPR051729">
    <property type="entry name" value="Opine/Lysopine_DH"/>
</dbReference>
<dbReference type="GO" id="GO:0046168">
    <property type="term" value="P:glycerol-3-phosphate catabolic process"/>
    <property type="evidence" value="ECO:0007669"/>
    <property type="project" value="InterPro"/>
</dbReference>
<dbReference type="Pfam" id="PF01210">
    <property type="entry name" value="NAD_Gly3P_dh_N"/>
    <property type="match status" value="1"/>
</dbReference>
<accession>M0PJ33</accession>
<evidence type="ECO:0000259" key="3">
    <source>
        <dbReference type="Pfam" id="PF02317"/>
    </source>
</evidence>
<dbReference type="InterPro" id="IPR008927">
    <property type="entry name" value="6-PGluconate_DH-like_C_sf"/>
</dbReference>
<dbReference type="Gene3D" id="3.40.50.720">
    <property type="entry name" value="NAD(P)-binding Rossmann-like Domain"/>
    <property type="match status" value="1"/>
</dbReference>
<dbReference type="Gene3D" id="1.10.1040.10">
    <property type="entry name" value="N-(1-d-carboxylethyl)-l-norvaline Dehydrogenase, domain 2"/>
    <property type="match status" value="1"/>
</dbReference>
<dbReference type="InterPro" id="IPR036291">
    <property type="entry name" value="NAD(P)-bd_dom_sf"/>
</dbReference>
<dbReference type="SUPFAM" id="SSF51735">
    <property type="entry name" value="NAD(P)-binding Rossmann-fold domains"/>
    <property type="match status" value="1"/>
</dbReference>